<dbReference type="EMBL" id="BMAU01021258">
    <property type="protein sequence ID" value="GFY06237.1"/>
    <property type="molecule type" value="Genomic_DNA"/>
</dbReference>
<sequence>MPLSRMENTTFAMPNIIDSHDMGLRTVYSPDAQKKTPIQRLCGVSWLRCCLLYHPVVRQRAAMLDFM</sequence>
<comment type="caution">
    <text evidence="1">The sequence shown here is derived from an EMBL/GenBank/DDBJ whole genome shotgun (WGS) entry which is preliminary data.</text>
</comment>
<name>A0A8X6SBF9_TRICX</name>
<gene>
    <name evidence="1" type="ORF">TNCV_2680311</name>
</gene>
<evidence type="ECO:0000313" key="2">
    <source>
        <dbReference type="Proteomes" id="UP000887159"/>
    </source>
</evidence>
<keyword evidence="2" id="KW-1185">Reference proteome</keyword>
<accession>A0A8X6SBF9</accession>
<dbReference type="AlphaFoldDB" id="A0A8X6SBF9"/>
<evidence type="ECO:0000313" key="1">
    <source>
        <dbReference type="EMBL" id="GFY06237.1"/>
    </source>
</evidence>
<proteinExistence type="predicted"/>
<organism evidence="1 2">
    <name type="scientific">Trichonephila clavipes</name>
    <name type="common">Golden silk orbweaver</name>
    <name type="synonym">Nephila clavipes</name>
    <dbReference type="NCBI Taxonomy" id="2585209"/>
    <lineage>
        <taxon>Eukaryota</taxon>
        <taxon>Metazoa</taxon>
        <taxon>Ecdysozoa</taxon>
        <taxon>Arthropoda</taxon>
        <taxon>Chelicerata</taxon>
        <taxon>Arachnida</taxon>
        <taxon>Araneae</taxon>
        <taxon>Araneomorphae</taxon>
        <taxon>Entelegynae</taxon>
        <taxon>Araneoidea</taxon>
        <taxon>Nephilidae</taxon>
        <taxon>Trichonephila</taxon>
    </lineage>
</organism>
<protein>
    <submittedName>
        <fullName evidence="1">Uncharacterized protein</fullName>
    </submittedName>
</protein>
<reference evidence="1" key="1">
    <citation type="submission" date="2020-08" db="EMBL/GenBank/DDBJ databases">
        <title>Multicomponent nature underlies the extraordinary mechanical properties of spider dragline silk.</title>
        <authorList>
            <person name="Kono N."/>
            <person name="Nakamura H."/>
            <person name="Mori M."/>
            <person name="Yoshida Y."/>
            <person name="Ohtoshi R."/>
            <person name="Malay A.D."/>
            <person name="Moran D.A.P."/>
            <person name="Tomita M."/>
            <person name="Numata K."/>
            <person name="Arakawa K."/>
        </authorList>
    </citation>
    <scope>NUCLEOTIDE SEQUENCE</scope>
</reference>
<dbReference type="Proteomes" id="UP000887159">
    <property type="component" value="Unassembled WGS sequence"/>
</dbReference>